<keyword evidence="3" id="KW-1185">Reference proteome</keyword>
<reference evidence="2 3" key="1">
    <citation type="submission" date="2020-04" db="EMBL/GenBank/DDBJ databases">
        <title>Chromosome-level genome assembly of a cyprinid fish Onychostoma macrolepis by integration of Nanopore Sequencing, Bionano and Hi-C technology.</title>
        <authorList>
            <person name="Wang D."/>
        </authorList>
    </citation>
    <scope>NUCLEOTIDE SEQUENCE [LARGE SCALE GENOMIC DNA]</scope>
    <source>
        <strain evidence="2">SWU-2019</strain>
        <tissue evidence="2">Muscle</tissue>
    </source>
</reference>
<dbReference type="AlphaFoldDB" id="A0A7J6D4N0"/>
<evidence type="ECO:0000256" key="1">
    <source>
        <dbReference type="SAM" id="MobiDB-lite"/>
    </source>
</evidence>
<evidence type="ECO:0000313" key="3">
    <source>
        <dbReference type="Proteomes" id="UP000579812"/>
    </source>
</evidence>
<organism evidence="2 3">
    <name type="scientific">Onychostoma macrolepis</name>
    <dbReference type="NCBI Taxonomy" id="369639"/>
    <lineage>
        <taxon>Eukaryota</taxon>
        <taxon>Metazoa</taxon>
        <taxon>Chordata</taxon>
        <taxon>Craniata</taxon>
        <taxon>Vertebrata</taxon>
        <taxon>Euteleostomi</taxon>
        <taxon>Actinopterygii</taxon>
        <taxon>Neopterygii</taxon>
        <taxon>Teleostei</taxon>
        <taxon>Ostariophysi</taxon>
        <taxon>Cypriniformes</taxon>
        <taxon>Cyprinidae</taxon>
        <taxon>Acrossocheilinae</taxon>
        <taxon>Onychostoma</taxon>
    </lineage>
</organism>
<accession>A0A7J6D4N0</accession>
<gene>
    <name evidence="2" type="ORF">G5714_004409</name>
</gene>
<sequence length="97" mass="11034">MLGPRVMYHTPEEQTPEDTKRQTTGIKLKGWMSQGLMVFRTWTWIQRSSQPFTVTVPHCQQDDTHCPQTQMRDAVLSAPDAPLDDGLCGHLDMLLPP</sequence>
<protein>
    <submittedName>
        <fullName evidence="2">Uncharacterized protein</fullName>
    </submittedName>
</protein>
<dbReference type="EMBL" id="JAAMOB010000004">
    <property type="protein sequence ID" value="KAF4114186.1"/>
    <property type="molecule type" value="Genomic_DNA"/>
</dbReference>
<comment type="caution">
    <text evidence="2">The sequence shown here is derived from an EMBL/GenBank/DDBJ whole genome shotgun (WGS) entry which is preliminary data.</text>
</comment>
<proteinExistence type="predicted"/>
<name>A0A7J6D4N0_9TELE</name>
<feature type="region of interest" description="Disordered" evidence="1">
    <location>
        <begin position="1"/>
        <end position="23"/>
    </location>
</feature>
<dbReference type="Proteomes" id="UP000579812">
    <property type="component" value="Unassembled WGS sequence"/>
</dbReference>
<evidence type="ECO:0000313" key="2">
    <source>
        <dbReference type="EMBL" id="KAF4114186.1"/>
    </source>
</evidence>